<feature type="domain" description="Symplekin C-terminal" evidence="6">
    <location>
        <begin position="2045"/>
        <end position="2225"/>
    </location>
</feature>
<evidence type="ECO:0000256" key="1">
    <source>
        <dbReference type="ARBA" id="ARBA00004123"/>
    </source>
</evidence>
<name>A0A1B0C585_9MUSC</name>
<dbReference type="GO" id="GO:0005847">
    <property type="term" value="C:mRNA cleavage and polyadenylation specificity factor complex"/>
    <property type="evidence" value="ECO:0007669"/>
    <property type="project" value="TreeGrafter"/>
</dbReference>
<feature type="domain" description="Symplekin/Pta1 N-terminal" evidence="5">
    <location>
        <begin position="109"/>
        <end position="328"/>
    </location>
</feature>
<protein>
    <recommendedName>
        <fullName evidence="9">Symplekin</fullName>
    </recommendedName>
</protein>
<evidence type="ECO:0000259" key="6">
    <source>
        <dbReference type="Pfam" id="PF12295"/>
    </source>
</evidence>
<keyword evidence="3" id="KW-0539">Nucleus</keyword>
<dbReference type="InterPro" id="IPR011989">
    <property type="entry name" value="ARM-like"/>
</dbReference>
<sequence>MDPILGRPQFLSETANLFTDEKTANARARVVEWLNELATTAESQAKCELLVKVQETIMGSCTELLEEFLEHILSLAHDANMDVRKQVSKVEYLPQIVNVISMLLRDRSPQVIKRVIQACGSIYKNGLQWICSQQELTDSADQAWNVLSLIKAQILDLIDNDNDGIRTNAIKFLEGVVVLQSYPDEDTQKKDNDFSLDNVSENIRILKRKKLEEEAFNIFDILLKFHAATHISSVNLIACTGSLCTIAKLRPSFMGLVIDAFKYLNSNLPPTLTDSQVSSVRKSLKMQLTALLKNKGSYEYQATVKQLLHDLGSSQSEIQRSIPKMDKQEQLRRQKRILDNATNSLSKKMRLCAYIESKEDGNSVSKDVEMEIDEDELNKQKEKSTKVNEKFIAEHLRSVSVVVNLIMEHLPKLPSSAPEHFLRGYSPVRDLSTNQQIAKISHGLGEQMTALRLGPGAAVLTKEPPMKPVEKNTASVELMEVDEMVVRESTYTGITDEEQIRKEEATKKLRENMERLKGEQELIERMKQKAKALKLQEVTKPFPRQTKEKFLMDAVKRVLRSERQSIAGGVSAKRRRILTVMAATFPDNVRYYIFDFIMMDIKQRIDLGFSWLYEEYCLLQGFTRHSYVKSENRPDYAYNEFLTQMVKGVIEKCEFRDKILLLRRIFLEAPLLPDEAMKPLLDLVLMEEYTNHSLDLIKDMTILRPPRKNKLLRLLLCFCVYERIDIREKAVEHIVALYHEHRIMPLRTDEFALEWAGYLEREVPPVTIFRSDYGRSEVETAWREEIAKLCLSLLLVLMPFNTEVYLDKLIEVYAKTSADLKRTILRCIDAPIKKMGPDNSVVLRVIEDCPKGCETLIIRIIYILTEKVSTPHLELVQRVRDLYANKIKDVRILIPVLNGLTRQEILNALPKLIKLNQVVVREVFNRLLGIGPEFANQVIAATPTDILVTLHNIDISDCDLKCIVKATSLCLSEKDVYTYDVLIGVLQQLVEFSPTPTLLMRTVIQSLSLYPRLGNFVLNLLQRLILKQVWRQKVIWEGFLKCLQRLKTTALPIMLQLPPQQLANALDQCPELRQPLLEYAQSIEDEPMSGITPQIKDIISGKSTDVFITDDSGGFISIDNIKKEIEDPQEISTISTVTTVPVLSSAAIIAPDLKKRMDPILGRPQFLSETANLFTDEKTANARARVVEWLNELATTAESQAKCELLVKVQETIMGSCTELLEEFLEHILSLAHDANMDVRKQVSKVEYLPQIVNVISMLLRDRSPQVIKRVIQACGSIYKNGLQWICSQQELTDSADQAWNVLSLIKAQILDLIDNDNDGIRTNAIKFLEGVVVLQSYPDEDTQKKDNDFSLDNVSENIRILKRKKLEEEAFNIFDILLKFHAATHISSVNLIACTGSLCTIAKLRPSFMGLVIDAFKYLNSNLPPTLTDSQVSSVRKSLKMQLTALLKNKGSYEYQATVKQLLHDLGSSQSEIQRSIPKMDKQEQLRRQKRILDNATNSLSKKMRLCAYIESKEDGNSVSKDVEMEIDEDELNKQKEKSTKVNEKFIAEHLRSVSVVVNLIMEHLPKLPSSAPEHFLRGYSPVRDLSTNQQIAKISHGLGEQMTALRLGPGAAVLTKEPPMKPVEKNTASVELMEVDEMVVRESTYTGITDEEQIRKEEATKKLRENMERLKGEQELIERMKQKAKALKLQEVTKPFPRQTKEKFLMDAVKRVLRSERQSIAGGVSAKRRRILTVMAATFPDNVRYYIFDFIMMDIKQRIDLGFSWLYEEYCLLQGFTRHSYVKSENRPDYAYNEFLTQMVKGVIEKCEFRDKILLLRRIFLEAPLLPDEAMKPLLDLVLMEEYTNHSLDLIKDMTILRPPRKNKLLRLLLCFCVYERIDIREKAVEHIVALYHEHRIMPLRTDEFALEWAGYLEREVPPVTIFRSDYGRSEVETAWREEIAKLCLSLLLVLMPFNTEVYLDKLIEVYAKTSADLKRTILRCIDAPIKKMGPDNSVVLRVIEDCPKGCETLIIRIIYILTEKVSTPHLELVQRVRDLYANKIKDVRILIPVLNGLTRQEILNALPKLIKLNQVVVREVFNRLLGIGPEFANQVIAATPTDILVTLHNIDISDCDLKCIVKATSLCLSEKDVYTYDVLIGVLQQLVEFSPTPTLLMRTVIQSLSLYPRLGNFVLNLLQRLILKQVWRQKVIWEGFLKCLQRLKTTALPIMLQLPPQQLANALDQCPELRQPLLEYAQSIEDEPMSGITPQIKDIISGKSTDVFITDDSGGFISIDNIKKEIEDPQEISTISTVTTVPVLSSAAIIAPDVNQPLPPGED</sequence>
<dbReference type="EnsemblMetazoa" id="GPPI049492-RA">
    <property type="protein sequence ID" value="GPPI049492-PA"/>
    <property type="gene ID" value="GPPI049492"/>
</dbReference>
<evidence type="ECO:0000256" key="3">
    <source>
        <dbReference type="ARBA" id="ARBA00023242"/>
    </source>
</evidence>
<evidence type="ECO:0000256" key="2">
    <source>
        <dbReference type="ARBA" id="ARBA00022664"/>
    </source>
</evidence>
<evidence type="ECO:0000259" key="5">
    <source>
        <dbReference type="Pfam" id="PF11935"/>
    </source>
</evidence>
<evidence type="ECO:0000256" key="4">
    <source>
        <dbReference type="SAM" id="Coils"/>
    </source>
</evidence>
<dbReference type="PANTHER" id="PTHR15245:SF20">
    <property type="entry name" value="SYMPLEKIN"/>
    <property type="match status" value="1"/>
</dbReference>
<dbReference type="EMBL" id="JXJN01025888">
    <property type="status" value="NOT_ANNOTATED_CDS"/>
    <property type="molecule type" value="Genomic_DNA"/>
</dbReference>
<evidence type="ECO:0008006" key="9">
    <source>
        <dbReference type="Google" id="ProtNLM"/>
    </source>
</evidence>
<dbReference type="InterPro" id="IPR021850">
    <property type="entry name" value="Symplekin/Pta1"/>
</dbReference>
<feature type="coiled-coil region" evidence="4">
    <location>
        <begin position="499"/>
        <end position="536"/>
    </location>
</feature>
<reference evidence="7" key="2">
    <citation type="submission" date="2020-05" db="UniProtKB">
        <authorList>
            <consortium name="EnsemblMetazoa"/>
        </authorList>
    </citation>
    <scope>IDENTIFICATION</scope>
    <source>
        <strain evidence="7">IAEA</strain>
    </source>
</reference>
<dbReference type="Pfam" id="PF12295">
    <property type="entry name" value="Symplekin_C"/>
    <property type="match status" value="2"/>
</dbReference>
<dbReference type="InterPro" id="IPR016024">
    <property type="entry name" value="ARM-type_fold"/>
</dbReference>
<dbReference type="Gene3D" id="1.25.10.10">
    <property type="entry name" value="Leucine-rich Repeat Variant"/>
    <property type="match status" value="2"/>
</dbReference>
<keyword evidence="4" id="KW-0175">Coiled coil</keyword>
<evidence type="ECO:0000313" key="7">
    <source>
        <dbReference type="EnsemblMetazoa" id="GPPI049492-PA"/>
    </source>
</evidence>
<dbReference type="GO" id="GO:0006397">
    <property type="term" value="P:mRNA processing"/>
    <property type="evidence" value="ECO:0007669"/>
    <property type="project" value="UniProtKB-KW"/>
</dbReference>
<dbReference type="STRING" id="67801.A0A1B0C585"/>
<reference evidence="8" key="1">
    <citation type="submission" date="2015-01" db="EMBL/GenBank/DDBJ databases">
        <authorList>
            <person name="Aksoy S."/>
            <person name="Warren W."/>
            <person name="Wilson R.K."/>
        </authorList>
    </citation>
    <scope>NUCLEOTIDE SEQUENCE [LARGE SCALE GENOMIC DNA]</scope>
    <source>
        <strain evidence="8">IAEA</strain>
    </source>
</reference>
<feature type="coiled-coil region" evidence="4">
    <location>
        <begin position="1655"/>
        <end position="1692"/>
    </location>
</feature>
<dbReference type="Pfam" id="PF11935">
    <property type="entry name" value="SYMPK_PTA1_N"/>
    <property type="match status" value="2"/>
</dbReference>
<dbReference type="Proteomes" id="UP000092460">
    <property type="component" value="Unassembled WGS sequence"/>
</dbReference>
<dbReference type="InterPro" id="IPR032460">
    <property type="entry name" value="Symplekin/Pta1_N"/>
</dbReference>
<proteinExistence type="predicted"/>
<dbReference type="VEuPathDB" id="VectorBase:GPPI049492"/>
<dbReference type="InterPro" id="IPR022075">
    <property type="entry name" value="Symplekin_C"/>
</dbReference>
<comment type="subcellular location">
    <subcellularLocation>
        <location evidence="1">Nucleus</location>
    </subcellularLocation>
</comment>
<dbReference type="SUPFAM" id="SSF48371">
    <property type="entry name" value="ARM repeat"/>
    <property type="match status" value="2"/>
</dbReference>
<evidence type="ECO:0000313" key="8">
    <source>
        <dbReference type="Proteomes" id="UP000092460"/>
    </source>
</evidence>
<feature type="domain" description="Symplekin/Pta1 N-terminal" evidence="5">
    <location>
        <begin position="1265"/>
        <end position="1484"/>
    </location>
</feature>
<feature type="domain" description="Symplekin C-terminal" evidence="6">
    <location>
        <begin position="889"/>
        <end position="1069"/>
    </location>
</feature>
<dbReference type="PANTHER" id="PTHR15245">
    <property type="entry name" value="SYMPLEKIN-RELATED"/>
    <property type="match status" value="1"/>
</dbReference>
<accession>A0A1B0C585</accession>
<keyword evidence="8" id="KW-1185">Reference proteome</keyword>
<organism evidence="7 8">
    <name type="scientific">Glossina palpalis gambiensis</name>
    <dbReference type="NCBI Taxonomy" id="67801"/>
    <lineage>
        <taxon>Eukaryota</taxon>
        <taxon>Metazoa</taxon>
        <taxon>Ecdysozoa</taxon>
        <taxon>Arthropoda</taxon>
        <taxon>Hexapoda</taxon>
        <taxon>Insecta</taxon>
        <taxon>Pterygota</taxon>
        <taxon>Neoptera</taxon>
        <taxon>Endopterygota</taxon>
        <taxon>Diptera</taxon>
        <taxon>Brachycera</taxon>
        <taxon>Muscomorpha</taxon>
        <taxon>Hippoboscoidea</taxon>
        <taxon>Glossinidae</taxon>
        <taxon>Glossina</taxon>
    </lineage>
</organism>
<keyword evidence="2" id="KW-0507">mRNA processing</keyword>